<dbReference type="Proteomes" id="UP000287033">
    <property type="component" value="Unassembled WGS sequence"/>
</dbReference>
<dbReference type="InterPro" id="IPR046345">
    <property type="entry name" value="TraB_PrgY-like"/>
</dbReference>
<dbReference type="InterPro" id="IPR002816">
    <property type="entry name" value="TraB/PrgY/GumN_fam"/>
</dbReference>
<dbReference type="OrthoDB" id="48306at2759"/>
<comment type="caution">
    <text evidence="1">The sequence shown here is derived from an EMBL/GenBank/DDBJ whole genome shotgun (WGS) entry which is preliminary data.</text>
</comment>
<dbReference type="CDD" id="cd14726">
    <property type="entry name" value="TraB_PrgY-like"/>
    <property type="match status" value="1"/>
</dbReference>
<sequence length="218" mass="24902">MALVGKTLKFDWSSISYEEMTMTLMSKIAKRQKNPEMKGNISELVTEDGCKVYLVGTTHFSKQSIKDVQQIIQEVQPDAVVLEVCKYREQLLTLDEQSLLNGSKMFDTCTMLQSMKQVLLYFSKMIMKKLKQKDRLEEEIQITMKEVPGLYRVLVTERDAYLTQSLKQAAKPIVLPKILRSDAQKVIPSVVVGVVGIGHVAGIKKNWNKQFNTQELLR</sequence>
<name>A0A401SUF3_CHIPU</name>
<dbReference type="PANTHER" id="PTHR21530:SF7">
    <property type="entry name" value="TRAB DOMAIN-CONTAINING PROTEIN"/>
    <property type="match status" value="1"/>
</dbReference>
<reference evidence="1 2" key="1">
    <citation type="journal article" date="2018" name="Nat. Ecol. Evol.">
        <title>Shark genomes provide insights into elasmobranch evolution and the origin of vertebrates.</title>
        <authorList>
            <person name="Hara Y"/>
            <person name="Yamaguchi K"/>
            <person name="Onimaru K"/>
            <person name="Kadota M"/>
            <person name="Koyanagi M"/>
            <person name="Keeley SD"/>
            <person name="Tatsumi K"/>
            <person name="Tanaka K"/>
            <person name="Motone F"/>
            <person name="Kageyama Y"/>
            <person name="Nozu R"/>
            <person name="Adachi N"/>
            <person name="Nishimura O"/>
            <person name="Nakagawa R"/>
            <person name="Tanegashima C"/>
            <person name="Kiyatake I"/>
            <person name="Matsumoto R"/>
            <person name="Murakumo K"/>
            <person name="Nishida K"/>
            <person name="Terakita A"/>
            <person name="Kuratani S"/>
            <person name="Sato K"/>
            <person name="Hyodo S Kuraku.S."/>
        </authorList>
    </citation>
    <scope>NUCLEOTIDE SEQUENCE [LARGE SCALE GENOMIC DNA]</scope>
</reference>
<protein>
    <recommendedName>
        <fullName evidence="3">TraB domain-containing protein</fullName>
    </recommendedName>
</protein>
<accession>A0A401SUF3</accession>
<evidence type="ECO:0008006" key="3">
    <source>
        <dbReference type="Google" id="ProtNLM"/>
    </source>
</evidence>
<dbReference type="STRING" id="137246.A0A401SUF3"/>
<dbReference type="EMBL" id="BEZZ01000559">
    <property type="protein sequence ID" value="GCC33993.1"/>
    <property type="molecule type" value="Genomic_DNA"/>
</dbReference>
<keyword evidence="2" id="KW-1185">Reference proteome</keyword>
<gene>
    <name evidence="1" type="ORF">chiPu_0012466</name>
</gene>
<evidence type="ECO:0000313" key="1">
    <source>
        <dbReference type="EMBL" id="GCC33993.1"/>
    </source>
</evidence>
<evidence type="ECO:0000313" key="2">
    <source>
        <dbReference type="Proteomes" id="UP000287033"/>
    </source>
</evidence>
<dbReference type="AlphaFoldDB" id="A0A401SUF3"/>
<dbReference type="Pfam" id="PF01963">
    <property type="entry name" value="TraB_PrgY_gumN"/>
    <property type="match status" value="1"/>
</dbReference>
<proteinExistence type="predicted"/>
<dbReference type="PANTHER" id="PTHR21530">
    <property type="entry name" value="PHEROMONE SHUTDOWN PROTEIN"/>
    <property type="match status" value="1"/>
</dbReference>
<organism evidence="1 2">
    <name type="scientific">Chiloscyllium punctatum</name>
    <name type="common">Brownbanded bambooshark</name>
    <name type="synonym">Hemiscyllium punctatum</name>
    <dbReference type="NCBI Taxonomy" id="137246"/>
    <lineage>
        <taxon>Eukaryota</taxon>
        <taxon>Metazoa</taxon>
        <taxon>Chordata</taxon>
        <taxon>Craniata</taxon>
        <taxon>Vertebrata</taxon>
        <taxon>Chondrichthyes</taxon>
        <taxon>Elasmobranchii</taxon>
        <taxon>Galeomorphii</taxon>
        <taxon>Galeoidea</taxon>
        <taxon>Orectolobiformes</taxon>
        <taxon>Hemiscylliidae</taxon>
        <taxon>Chiloscyllium</taxon>
    </lineage>
</organism>